<protein>
    <recommendedName>
        <fullName evidence="4">Tetratricopeptide repeat protein</fullName>
    </recommendedName>
</protein>
<dbReference type="AlphaFoldDB" id="A0A330L680"/>
<evidence type="ECO:0000313" key="3">
    <source>
        <dbReference type="Proteomes" id="UP000248168"/>
    </source>
</evidence>
<keyword evidence="3" id="KW-1185">Reference proteome</keyword>
<dbReference type="Pfam" id="PF13432">
    <property type="entry name" value="TPR_16"/>
    <property type="match status" value="3"/>
</dbReference>
<accession>A0A330L680</accession>
<feature type="repeat" description="TPR" evidence="1">
    <location>
        <begin position="597"/>
        <end position="630"/>
    </location>
</feature>
<dbReference type="PANTHER" id="PTHR12558">
    <property type="entry name" value="CELL DIVISION CYCLE 16,23,27"/>
    <property type="match status" value="1"/>
</dbReference>
<dbReference type="SMART" id="SM00028">
    <property type="entry name" value="TPR"/>
    <property type="match status" value="7"/>
</dbReference>
<dbReference type="Proteomes" id="UP000248168">
    <property type="component" value="Unassembled WGS sequence"/>
</dbReference>
<dbReference type="EMBL" id="OUNR01000016">
    <property type="protein sequence ID" value="SPP65218.1"/>
    <property type="molecule type" value="Genomic_DNA"/>
</dbReference>
<evidence type="ECO:0008006" key="4">
    <source>
        <dbReference type="Google" id="ProtNLM"/>
    </source>
</evidence>
<dbReference type="Gene3D" id="1.25.40.10">
    <property type="entry name" value="Tetratricopeptide repeat domain"/>
    <property type="match status" value="3"/>
</dbReference>
<keyword evidence="1" id="KW-0802">TPR repeat</keyword>
<sequence length="690" mass="77095">MHAGSTTATPSTSAHASDSAELVLTNLPDDGPRLEGQSQGMDALALQEGLNAYGRGEWSQARRLFEKVVSQQPESALTPTAMAFLAETSLKEDTANGNRLDALDRYKTLLRDYPQSLNAKRAEWRMADVYLSQGWHQEAQSLYERALSHNAQSPDGERALLGLGYTALALDKWRDAELTFEDLRKRSSHDLILLHATMGLASSLFHQRRTQDASAMYDLAYRRWPKSLRMNPLALGRYASIQLELHHEVIGRGLLLQFYNLYPAHQDAPAMLLRLADSLQSSQYLPSAEFFYGFIAAHYVETPPAALAAVRLATLRVKQTPADGTPSASQSAARLMYDTPPPNQSVEEYLKYMRAVAAQHDHDAIGSEALFQVAAHLEQAEEIAPALIAYKQVADRSSGGPDDPWPAKAGERLATILRPWMEAAVRSHDDLTLTTLFHRHGPAAERHYLSSPLLLEIADAHDRLGFTTEAGRLYQLMTKGTKRPLVTEQALLGLAKVYLSQHDTAAARKVLERYRLEYPTGQGEQEALHLLVQTMADEGDLAGLLHFCRAWMLHHPQHADRPWMYQQMATVFLRLNKHEEAVIATEEAFKAGAPKTIDALLAYADLLAQMKRYQEAIDVYHSVIEKKPNQSQLQWARLQIVRGWQALKQPDRATVALAELGQTDDALVTRFSSSIHESIKQERQLPQEGL</sequence>
<name>A0A330L680_9BACT</name>
<organism evidence="2 3">
    <name type="scientific">Nitrospira lenta</name>
    <dbReference type="NCBI Taxonomy" id="1436998"/>
    <lineage>
        <taxon>Bacteria</taxon>
        <taxon>Pseudomonadati</taxon>
        <taxon>Nitrospirota</taxon>
        <taxon>Nitrospiria</taxon>
        <taxon>Nitrospirales</taxon>
        <taxon>Nitrospiraceae</taxon>
        <taxon>Nitrospira</taxon>
    </lineage>
</organism>
<reference evidence="3" key="1">
    <citation type="submission" date="2018-04" db="EMBL/GenBank/DDBJ databases">
        <authorList>
            <person name="Lucker S."/>
            <person name="Sakoula D."/>
        </authorList>
    </citation>
    <scope>NUCLEOTIDE SEQUENCE [LARGE SCALE GENOMIC DNA]</scope>
</reference>
<dbReference type="InterPro" id="IPR019734">
    <property type="entry name" value="TPR_rpt"/>
</dbReference>
<gene>
    <name evidence="2" type="ORF">NITLEN_30132</name>
</gene>
<dbReference type="SUPFAM" id="SSF48452">
    <property type="entry name" value="TPR-like"/>
    <property type="match status" value="2"/>
</dbReference>
<proteinExistence type="predicted"/>
<dbReference type="InterPro" id="IPR011990">
    <property type="entry name" value="TPR-like_helical_dom_sf"/>
</dbReference>
<dbReference type="InParanoid" id="A0A330L680"/>
<dbReference type="PANTHER" id="PTHR12558:SF13">
    <property type="entry name" value="CELL DIVISION CYCLE PROTEIN 27 HOMOLOG"/>
    <property type="match status" value="1"/>
</dbReference>
<evidence type="ECO:0000313" key="2">
    <source>
        <dbReference type="EMBL" id="SPP65218.1"/>
    </source>
</evidence>
<dbReference type="PROSITE" id="PS50005">
    <property type="entry name" value="TPR"/>
    <property type="match status" value="1"/>
</dbReference>
<dbReference type="Pfam" id="PF13174">
    <property type="entry name" value="TPR_6"/>
    <property type="match status" value="2"/>
</dbReference>
<evidence type="ECO:0000256" key="1">
    <source>
        <dbReference type="PROSITE-ProRule" id="PRU00339"/>
    </source>
</evidence>